<feature type="domain" description="CCHC-type" evidence="3">
    <location>
        <begin position="1265"/>
        <end position="1281"/>
    </location>
</feature>
<dbReference type="EMBL" id="JANBVO010000009">
    <property type="protein sequence ID" value="KAJ9150009.1"/>
    <property type="molecule type" value="Genomic_DNA"/>
</dbReference>
<name>A0AA38S3K1_9PEZI</name>
<dbReference type="InterPro" id="IPR001878">
    <property type="entry name" value="Znf_CCHC"/>
</dbReference>
<organism evidence="4 5">
    <name type="scientific">Pleurostoma richardsiae</name>
    <dbReference type="NCBI Taxonomy" id="41990"/>
    <lineage>
        <taxon>Eukaryota</taxon>
        <taxon>Fungi</taxon>
        <taxon>Dikarya</taxon>
        <taxon>Ascomycota</taxon>
        <taxon>Pezizomycotina</taxon>
        <taxon>Sordariomycetes</taxon>
        <taxon>Sordariomycetidae</taxon>
        <taxon>Calosphaeriales</taxon>
        <taxon>Pleurostomataceae</taxon>
        <taxon>Pleurostoma</taxon>
    </lineage>
</organism>
<sequence>MEASASSPESQTPADENHTINPETTETTENVLYATNISKIAAGADETKGDEKTKDEVVYESEKMNCFLKVNSKAFSTPNPITAATIDVPHDDSFTFLIHFFWYDGKYAEIRVDVHAFKATREKVASIVVKGPAVNIFDFIEIRAQENVMEHLAGFCDSQQLATHIRSIPQTACVVSINAYKAYFDIDRLQHAQLRFHNTELYYRLGDLEKAILEGNRNRKVVLEFTFGQVIAKKFLGTEGPPLEKILGQVIKRDRSTFEPGTGHPLAWAFVKSPQAHQLHHSNCPRVDVDGDMPELPPNLPASTRYHDSEEQLVAHITSSVVEALRESGISETRSRLEFDAFAIALPHLNMDRRFVLAVSPGVQDEYLPNEGERCVVSISGIKRRPRKLPQPPEGETSQHISDSSQPGYGARDPVVEELVEIFLTGVEDAEIEEYKEQYLKRKLGKYFTDDSAMQDPPLATLCFQHEEHRVARQIRVEKYVKDKFEAGTIALEGADEPINTASTNMPLWDAGRWKAERIPHQFETVSSMETKFFLVTIPLEPKDEIPEGQERLPIDVKVPMMAVGNDETDLQGCFKRYIAQQENALKVTFFTTPSDKTLAAESSAINDLHYPRSAQPPPSEWSQMVHRWLLDFPELTDNLSSNVFEKYPHMTNILKEDTIDKVPMYLRDIWNELDGDQQAVYANLPNNILALKFVAGVPGSGKTKLITFINLMLRFGDQNVDQPYKTLYLVSHNKGVDDFAQKMANAYAAMGKDTSQVVRMYNFETEIDDWNLQRASEKTDDPFDKEQAQRSIVSVTDKFMAHHELSKLALELHDSRRSSHSPRLKQLSLHTAAFLYYQKNKSAWPLITEILEEFNTSGSLENSQKSVLSTEVARLYKEYLEQFTGVIAATPVAINHAKFRSAVGQNVDMIFVDEAGRMSELGLLIPIARFTPNLFMVVGDPRQLPVFTTMVSNALVDPYKLQHRKSTLHRATEAGVVKSYLTVNHRSLSHLSALPSRLFYSRQMVSSREAENLKHPSIVQHRKFLQRLHPDMSESRNRLLIELPSSQTGNLGKSTYNTDHVQYVMKILLEYLEIPGLTGVGPEASRPSKVLILPFYKAQVLQYEKALDKSIKERTLTPDQLARVEVRTLDSSQGSERDFVIVDMVQTTQPGFCADQRRLAVALTRSKQAEIILMNHGMHDLSYKRKAKDPDMDYFKLREIYQALFNEDCRLTISTQDYRGTDDICKNCGEKGHSTHECLQPLKCQNCSATDHPLALCRRPMKKKCHSCGLLGHIKEDCSNVDSSLGAPPPADQVNDCFLCGQTGHFKKDCPDKEKYMTCRKCGEMGHKAADCPNKKPKCSICREIGHDNQSCPKTVARTFQHKMDDGRTEEISIPSEHFDSRLRVKLEDISGVRPRPLDEFQREMMKLQGFPYEDTGPSYQSHEDPASSGQSQWNAPASGQSQWDAPASGQSQWDAPASGQSHEDPASFGQSQWNAPASGQSQWDAPAPGQSQWDAPASGQSQWNAPASGQSHEDPASSSHEDVVHPDEEPNPDSGGL</sequence>
<dbReference type="Pfam" id="PF13086">
    <property type="entry name" value="AAA_11"/>
    <property type="match status" value="1"/>
</dbReference>
<dbReference type="InterPro" id="IPR045055">
    <property type="entry name" value="DNA2/NAM7-like"/>
</dbReference>
<dbReference type="SMART" id="SM00343">
    <property type="entry name" value="ZnF_C2HC"/>
    <property type="match status" value="6"/>
</dbReference>
<feature type="region of interest" description="Disordered" evidence="2">
    <location>
        <begin position="383"/>
        <end position="410"/>
    </location>
</feature>
<protein>
    <recommendedName>
        <fullName evidence="3">CCHC-type domain-containing protein</fullName>
    </recommendedName>
</protein>
<evidence type="ECO:0000259" key="3">
    <source>
        <dbReference type="PROSITE" id="PS50158"/>
    </source>
</evidence>
<feature type="compositionally biased region" description="Polar residues" evidence="2">
    <location>
        <begin position="1"/>
        <end position="22"/>
    </location>
</feature>
<evidence type="ECO:0000256" key="2">
    <source>
        <dbReference type="SAM" id="MobiDB-lite"/>
    </source>
</evidence>
<dbReference type="InterPro" id="IPR027417">
    <property type="entry name" value="P-loop_NTPase"/>
</dbReference>
<evidence type="ECO:0000313" key="5">
    <source>
        <dbReference type="Proteomes" id="UP001174694"/>
    </source>
</evidence>
<feature type="region of interest" description="Disordered" evidence="2">
    <location>
        <begin position="1"/>
        <end position="28"/>
    </location>
</feature>
<dbReference type="GO" id="GO:0003676">
    <property type="term" value="F:nucleic acid binding"/>
    <property type="evidence" value="ECO:0007669"/>
    <property type="project" value="InterPro"/>
</dbReference>
<reference evidence="4" key="1">
    <citation type="submission" date="2022-07" db="EMBL/GenBank/DDBJ databases">
        <title>Fungi with potential for degradation of polypropylene.</title>
        <authorList>
            <person name="Gostincar C."/>
        </authorList>
    </citation>
    <scope>NUCLEOTIDE SEQUENCE</scope>
    <source>
        <strain evidence="4">EXF-13308</strain>
    </source>
</reference>
<dbReference type="InterPro" id="IPR041679">
    <property type="entry name" value="DNA2/NAM7-like_C"/>
</dbReference>
<keyword evidence="5" id="KW-1185">Reference proteome</keyword>
<dbReference type="GO" id="GO:0004386">
    <property type="term" value="F:helicase activity"/>
    <property type="evidence" value="ECO:0007669"/>
    <property type="project" value="InterPro"/>
</dbReference>
<dbReference type="GO" id="GO:0008270">
    <property type="term" value="F:zinc ion binding"/>
    <property type="evidence" value="ECO:0007669"/>
    <property type="project" value="UniProtKB-KW"/>
</dbReference>
<evidence type="ECO:0000313" key="4">
    <source>
        <dbReference type="EMBL" id="KAJ9150009.1"/>
    </source>
</evidence>
<feature type="compositionally biased region" description="Basic and acidic residues" evidence="2">
    <location>
        <begin position="1513"/>
        <end position="1530"/>
    </location>
</feature>
<proteinExistence type="predicted"/>
<dbReference type="Pfam" id="PF00098">
    <property type="entry name" value="zf-CCHC"/>
    <property type="match status" value="2"/>
</dbReference>
<keyword evidence="1" id="KW-0863">Zinc-finger</keyword>
<feature type="compositionally biased region" description="Polar residues" evidence="2">
    <location>
        <begin position="396"/>
        <end position="407"/>
    </location>
</feature>
<evidence type="ECO:0000256" key="1">
    <source>
        <dbReference type="PROSITE-ProRule" id="PRU00047"/>
    </source>
</evidence>
<feature type="region of interest" description="Disordered" evidence="2">
    <location>
        <begin position="1412"/>
        <end position="1539"/>
    </location>
</feature>
<feature type="domain" description="CCHC-type" evidence="3">
    <location>
        <begin position="1298"/>
        <end position="1313"/>
    </location>
</feature>
<keyword evidence="1" id="KW-0479">Metal-binding</keyword>
<dbReference type="SUPFAM" id="SSF52540">
    <property type="entry name" value="P-loop containing nucleoside triphosphate hydrolases"/>
    <property type="match status" value="1"/>
</dbReference>
<dbReference type="PROSITE" id="PS50158">
    <property type="entry name" value="ZF_CCHC"/>
    <property type="match status" value="4"/>
</dbReference>
<dbReference type="Proteomes" id="UP001174694">
    <property type="component" value="Unassembled WGS sequence"/>
</dbReference>
<gene>
    <name evidence="4" type="ORF">NKR23_g4018</name>
</gene>
<dbReference type="Gene3D" id="3.40.50.300">
    <property type="entry name" value="P-loop containing nucleotide triphosphate hydrolases"/>
    <property type="match status" value="2"/>
</dbReference>
<dbReference type="Pfam" id="PF13087">
    <property type="entry name" value="AAA_12"/>
    <property type="match status" value="1"/>
</dbReference>
<dbReference type="Gene3D" id="4.10.60.10">
    <property type="entry name" value="Zinc finger, CCHC-type"/>
    <property type="match status" value="3"/>
</dbReference>
<accession>A0AA38S3K1</accession>
<dbReference type="PANTHER" id="PTHR10887">
    <property type="entry name" value="DNA2/NAM7 HELICASE FAMILY"/>
    <property type="match status" value="1"/>
</dbReference>
<keyword evidence="1" id="KW-0862">Zinc</keyword>
<dbReference type="InterPro" id="IPR036875">
    <property type="entry name" value="Znf_CCHC_sf"/>
</dbReference>
<dbReference type="PANTHER" id="PTHR10887:SF495">
    <property type="entry name" value="HELICASE SENATAXIN ISOFORM X1-RELATED"/>
    <property type="match status" value="1"/>
</dbReference>
<feature type="domain" description="CCHC-type" evidence="3">
    <location>
        <begin position="1226"/>
        <end position="1239"/>
    </location>
</feature>
<dbReference type="SUPFAM" id="SSF57756">
    <property type="entry name" value="Retrovirus zinc finger-like domains"/>
    <property type="match status" value="2"/>
</dbReference>
<feature type="compositionally biased region" description="Polar residues" evidence="2">
    <location>
        <begin position="1429"/>
        <end position="1455"/>
    </location>
</feature>
<comment type="caution">
    <text evidence="4">The sequence shown here is derived from an EMBL/GenBank/DDBJ whole genome shotgun (WGS) entry which is preliminary data.</text>
</comment>
<feature type="domain" description="CCHC-type" evidence="3">
    <location>
        <begin position="1320"/>
        <end position="1335"/>
    </location>
</feature>
<feature type="compositionally biased region" description="Polar residues" evidence="2">
    <location>
        <begin position="1470"/>
        <end position="1512"/>
    </location>
</feature>
<dbReference type="InterPro" id="IPR041677">
    <property type="entry name" value="DNA2/NAM7_AAA_11"/>
</dbReference>